<accession>G2H0D7</accession>
<sequence>MGRRAIQKIVNVGDENPFATSSSKTVENAQVVQCKVDNLSLASKPTRTIVDVLKTTSIDAKGLGNKYLSELYQPYVAGIKRPETTVSLDELNSMHETRNNLEETFKGNMDTNEIDLEQGHLKEILKEMELTKWDNLTDDQKNYIEFMSIDESTRTEEQKDHINKVKKDKEKYNVKIGNYTQSSLKKNNSYLTTASYLYRAESAKATITGPVDTKSRGTTNTEYDRVKALGEWEHLASTHTVNRNLDTGHLIADVFFEKEEKHKSYVASNLAPQDSHINKGDYKTKENLISAIVNDGGKVEMQVDLGYDNSETYSLKTLVDRGAIKRTPSNKKLNQLEEKIEITVPRRIPKTWTLSTIVKEAPKNEELTNKLKKAKKEENFTKKLAFYDPKGVLNPAEVFKHENNNYRYTEAQLEKGEKTLRDAEQAKKYEEVLKTIETEYGNIETPKGLNEHDYWILLQQALINTLKKNKEAFQNELNLLIKIERTAETVKIMRLKREPQNLLEGVAKKSNNE</sequence>
<dbReference type="GO" id="GO:0004519">
    <property type="term" value="F:endonuclease activity"/>
    <property type="evidence" value="ECO:0007669"/>
    <property type="project" value="UniProtKB-KW"/>
</dbReference>
<evidence type="ECO:0000313" key="3">
    <source>
        <dbReference type="EMBL" id="EGY28545.1"/>
    </source>
</evidence>
<dbReference type="Pfam" id="PF01223">
    <property type="entry name" value="Endonuclease_NS"/>
    <property type="match status" value="1"/>
</dbReference>
<feature type="coiled-coil region" evidence="1">
    <location>
        <begin position="364"/>
        <end position="426"/>
    </location>
</feature>
<dbReference type="RefSeq" id="WP_006707171.1">
    <property type="nucleotide sequence ID" value="NZ_AGCA01000360.1"/>
</dbReference>
<dbReference type="EMBL" id="AGCA01000360">
    <property type="protein sequence ID" value="EGY28545.1"/>
    <property type="molecule type" value="Genomic_DNA"/>
</dbReference>
<keyword evidence="3" id="KW-0378">Hydrolase</keyword>
<organism evidence="3 4">
    <name type="scientific">Candidatus Regiella insecticola 5.15</name>
    <dbReference type="NCBI Taxonomy" id="1005043"/>
    <lineage>
        <taxon>Bacteria</taxon>
        <taxon>Pseudomonadati</taxon>
        <taxon>Pseudomonadota</taxon>
        <taxon>Gammaproteobacteria</taxon>
        <taxon>Enterobacterales</taxon>
        <taxon>Enterobacteriaceae</taxon>
        <taxon>aphid secondary symbionts</taxon>
        <taxon>Candidatus Regiella</taxon>
    </lineage>
</organism>
<dbReference type="InterPro" id="IPR044929">
    <property type="entry name" value="DNA/RNA_non-sp_Endonuclease_sf"/>
</dbReference>
<keyword evidence="4" id="KW-1185">Reference proteome</keyword>
<protein>
    <submittedName>
        <fullName evidence="3">DNA/RNA non-specific endonuclease</fullName>
    </submittedName>
</protein>
<dbReference type="GO" id="GO:0046872">
    <property type="term" value="F:metal ion binding"/>
    <property type="evidence" value="ECO:0007669"/>
    <property type="project" value="InterPro"/>
</dbReference>
<gene>
    <name evidence="3" type="ORF">Rin_00023544</name>
</gene>
<dbReference type="GO" id="GO:0016787">
    <property type="term" value="F:hydrolase activity"/>
    <property type="evidence" value="ECO:0007669"/>
    <property type="project" value="InterPro"/>
</dbReference>
<keyword evidence="3" id="KW-0540">Nuclease</keyword>
<reference evidence="3 4" key="1">
    <citation type="journal article" date="2012" name="Genome Res.">
        <title>Genomic basis of endosymbiont-conferred protection against an insect parasitoid.</title>
        <authorList>
            <person name="Hansen A.K."/>
            <person name="Vorburger C."/>
            <person name="Moran N.A."/>
        </authorList>
    </citation>
    <scope>NUCLEOTIDE SEQUENCE [LARGE SCALE GENOMIC DNA]</scope>
    <source>
        <strain evidence="4">R5.15</strain>
    </source>
</reference>
<dbReference type="InterPro" id="IPR001604">
    <property type="entry name" value="Endo_G_ENPP1-like_dom"/>
</dbReference>
<dbReference type="Gene3D" id="3.40.570.10">
    <property type="entry name" value="Extracellular Endonuclease, subunit A"/>
    <property type="match status" value="1"/>
</dbReference>
<evidence type="ECO:0000313" key="4">
    <source>
        <dbReference type="Proteomes" id="UP000004116"/>
    </source>
</evidence>
<evidence type="ECO:0000259" key="2">
    <source>
        <dbReference type="Pfam" id="PF01223"/>
    </source>
</evidence>
<comment type="caution">
    <text evidence="3">The sequence shown here is derived from an EMBL/GenBank/DDBJ whole genome shotgun (WGS) entry which is preliminary data.</text>
</comment>
<feature type="domain" description="DNA/RNA non-specific endonuclease/pyrophosphatase/phosphodiesterase" evidence="2">
    <location>
        <begin position="195"/>
        <end position="334"/>
    </location>
</feature>
<dbReference type="GO" id="GO:0003676">
    <property type="term" value="F:nucleic acid binding"/>
    <property type="evidence" value="ECO:0007669"/>
    <property type="project" value="InterPro"/>
</dbReference>
<dbReference type="AlphaFoldDB" id="G2H0D7"/>
<evidence type="ECO:0000256" key="1">
    <source>
        <dbReference type="SAM" id="Coils"/>
    </source>
</evidence>
<keyword evidence="3" id="KW-0255">Endonuclease</keyword>
<proteinExistence type="predicted"/>
<keyword evidence="1" id="KW-0175">Coiled coil</keyword>
<dbReference type="InterPro" id="IPR044925">
    <property type="entry name" value="His-Me_finger_sf"/>
</dbReference>
<dbReference type="Proteomes" id="UP000004116">
    <property type="component" value="Unassembled WGS sequence"/>
</dbReference>
<dbReference type="SUPFAM" id="SSF54060">
    <property type="entry name" value="His-Me finger endonucleases"/>
    <property type="match status" value="1"/>
</dbReference>
<name>G2H0D7_9ENTR</name>